<dbReference type="PANTHER" id="PTHR34315">
    <property type="match status" value="1"/>
</dbReference>
<dbReference type="SUPFAM" id="SSF49482">
    <property type="entry name" value="Aromatic compound dioxygenase"/>
    <property type="match status" value="1"/>
</dbReference>
<dbReference type="PANTHER" id="PTHR34315:SF1">
    <property type="entry name" value="INTRADIOL RING-CLEAVAGE DIOXYGENASES DOMAIN-CONTAINING PROTEIN-RELATED"/>
    <property type="match status" value="1"/>
</dbReference>
<proteinExistence type="predicted"/>
<evidence type="ECO:0000313" key="2">
    <source>
        <dbReference type="EMBL" id="KAG2895390.1"/>
    </source>
</evidence>
<evidence type="ECO:0000313" key="3">
    <source>
        <dbReference type="EMBL" id="KAG2968236.1"/>
    </source>
</evidence>
<dbReference type="GO" id="GO:0008199">
    <property type="term" value="F:ferric iron binding"/>
    <property type="evidence" value="ECO:0007669"/>
    <property type="project" value="InterPro"/>
</dbReference>
<dbReference type="VEuPathDB" id="FungiDB:PC110_g12307"/>
<feature type="domain" description="Intradiol ring-cleavage dioxygenases" evidence="1">
    <location>
        <begin position="140"/>
        <end position="241"/>
    </location>
</feature>
<reference evidence="3" key="1">
    <citation type="submission" date="2018-10" db="EMBL/GenBank/DDBJ databases">
        <title>Effector identification in a new, highly contiguous assembly of the strawberry crown rot pathogen Phytophthora cactorum.</title>
        <authorList>
            <person name="Armitage A.D."/>
            <person name="Nellist C.F."/>
            <person name="Bates H."/>
            <person name="Vickerstaff R.J."/>
            <person name="Harrison R.J."/>
        </authorList>
    </citation>
    <scope>NUCLEOTIDE SEQUENCE</scope>
    <source>
        <strain evidence="2">4032</strain>
        <strain evidence="3">P415</strain>
    </source>
</reference>
<name>A0A8T1FDW6_9STRA</name>
<dbReference type="Proteomes" id="UP000774804">
    <property type="component" value="Unassembled WGS sequence"/>
</dbReference>
<dbReference type="AlphaFoldDB" id="A0A8T1FDW6"/>
<dbReference type="Pfam" id="PF00775">
    <property type="entry name" value="Dioxygenase_C"/>
    <property type="match status" value="1"/>
</dbReference>
<dbReference type="EMBL" id="RCMI01000877">
    <property type="protein sequence ID" value="KAG2895390.1"/>
    <property type="molecule type" value="Genomic_DNA"/>
</dbReference>
<evidence type="ECO:0000313" key="4">
    <source>
        <dbReference type="Proteomes" id="UP000697107"/>
    </source>
</evidence>
<comment type="caution">
    <text evidence="3">The sequence shown here is derived from an EMBL/GenBank/DDBJ whole genome shotgun (WGS) entry which is preliminary data.</text>
</comment>
<dbReference type="GO" id="GO:0016702">
    <property type="term" value="F:oxidoreductase activity, acting on single donors with incorporation of molecular oxygen, incorporation of two atoms of oxygen"/>
    <property type="evidence" value="ECO:0007669"/>
    <property type="project" value="InterPro"/>
</dbReference>
<dbReference type="CDD" id="cd03457">
    <property type="entry name" value="intradiol_dioxygenase_like"/>
    <property type="match status" value="1"/>
</dbReference>
<organism evidence="3 4">
    <name type="scientific">Phytophthora cactorum</name>
    <dbReference type="NCBI Taxonomy" id="29920"/>
    <lineage>
        <taxon>Eukaryota</taxon>
        <taxon>Sar</taxon>
        <taxon>Stramenopiles</taxon>
        <taxon>Oomycota</taxon>
        <taxon>Peronosporomycetes</taxon>
        <taxon>Peronosporales</taxon>
        <taxon>Peronosporaceae</taxon>
        <taxon>Phytophthora</taxon>
    </lineage>
</organism>
<dbReference type="InterPro" id="IPR015889">
    <property type="entry name" value="Intradiol_dOase_core"/>
</dbReference>
<dbReference type="InterPro" id="IPR000627">
    <property type="entry name" value="Intradiol_dOase_C"/>
</dbReference>
<dbReference type="Gene3D" id="2.60.130.10">
    <property type="entry name" value="Aromatic compound dioxygenase"/>
    <property type="match status" value="1"/>
</dbReference>
<dbReference type="EMBL" id="RCML01000876">
    <property type="protein sequence ID" value="KAG2968236.1"/>
    <property type="molecule type" value="Genomic_DNA"/>
</dbReference>
<protein>
    <recommendedName>
        <fullName evidence="1">Intradiol ring-cleavage dioxygenases domain-containing protein</fullName>
    </recommendedName>
</protein>
<dbReference type="Proteomes" id="UP000697107">
    <property type="component" value="Unassembled WGS sequence"/>
</dbReference>
<accession>A0A8T1FDW6</accession>
<evidence type="ECO:0000259" key="1">
    <source>
        <dbReference type="Pfam" id="PF00775"/>
    </source>
</evidence>
<gene>
    <name evidence="2" type="ORF">PC115_g17853</name>
    <name evidence="3" type="ORF">PC118_g18132</name>
</gene>
<sequence>MSVLVVFHFAASSGTPNTPVNMVKTATVLVATAIAACTLFDSSSAHQELTRRALSTDQRKLFAQTTQASLTICSTTESSRKLQERAVARREATVRKLREERLQRRLNDHESDLKVTVDTASSVLFDGETTFIVEPELTEGPYYVRGELIRTDMREKQTGVTMYVDVQVINVNDCKPVKNMYVDLWHANATGVYSGVVASTNGNSADQSNLQNTFLRGVTPTDEDGVAEMISIFPGHYAGRTTHAHFIGNYGGTVLSNKTYSGASVAHVGQFFFEQDLIDAVEAVTPYSTNKQTLTTTASDKIYKEALGNNYDPIMNYALLGSSANDGVFVWISLAVDMTAEQDVKAVSTLAGSGEAAFSGEGPFHRPASYRDCCAPLPRLVGRAPSPQTRQIQLAETSPTHLGQQRKNIEMLRWVVERFQDLKVLAKR</sequence>